<dbReference type="EMBL" id="BPVZ01000011">
    <property type="protein sequence ID" value="GKU97774.1"/>
    <property type="molecule type" value="Genomic_DNA"/>
</dbReference>
<name>A0AAV5IHD9_9ROSI</name>
<reference evidence="2 3" key="1">
    <citation type="journal article" date="2021" name="Commun. Biol.">
        <title>The genome of Shorea leprosula (Dipterocarpaceae) highlights the ecological relevance of drought in aseasonal tropical rainforests.</title>
        <authorList>
            <person name="Ng K.K.S."/>
            <person name="Kobayashi M.J."/>
            <person name="Fawcett J.A."/>
            <person name="Hatakeyama M."/>
            <person name="Paape T."/>
            <person name="Ng C.H."/>
            <person name="Ang C.C."/>
            <person name="Tnah L.H."/>
            <person name="Lee C.T."/>
            <person name="Nishiyama T."/>
            <person name="Sese J."/>
            <person name="O'Brien M.J."/>
            <person name="Copetti D."/>
            <person name="Mohd Noor M.I."/>
            <person name="Ong R.C."/>
            <person name="Putra M."/>
            <person name="Sireger I.Z."/>
            <person name="Indrioko S."/>
            <person name="Kosugi Y."/>
            <person name="Izuno A."/>
            <person name="Isagi Y."/>
            <person name="Lee S.L."/>
            <person name="Shimizu K.K."/>
        </authorList>
    </citation>
    <scope>NUCLEOTIDE SEQUENCE [LARGE SCALE GENOMIC DNA]</scope>
    <source>
        <strain evidence="2">214</strain>
    </source>
</reference>
<protein>
    <submittedName>
        <fullName evidence="2">Uncharacterized protein</fullName>
    </submittedName>
</protein>
<feature type="region of interest" description="Disordered" evidence="1">
    <location>
        <begin position="29"/>
        <end position="50"/>
    </location>
</feature>
<evidence type="ECO:0000313" key="3">
    <source>
        <dbReference type="Proteomes" id="UP001054252"/>
    </source>
</evidence>
<accession>A0AAV5IHD9</accession>
<evidence type="ECO:0000256" key="1">
    <source>
        <dbReference type="SAM" id="MobiDB-lite"/>
    </source>
</evidence>
<dbReference type="Proteomes" id="UP001054252">
    <property type="component" value="Unassembled WGS sequence"/>
</dbReference>
<keyword evidence="3" id="KW-1185">Reference proteome</keyword>
<sequence length="168" mass="18378">MLATLAICTLRPTLPISLGHVISHGAKARRQLPPNGSSCPHPPSTHLPSHSSLVHSRFLTKRSSTQRLFYPKRQEVTIITPLKTALTFFLAQSTSSHLKKPEIAKLLLQLSFTISLPIIFSGKLADSKISRESFSGNGIVRPAPSPCHSISSPPFNCRHCRRSLSSLP</sequence>
<proteinExistence type="predicted"/>
<gene>
    <name evidence="2" type="ORF">SLEP1_g10866</name>
</gene>
<comment type="caution">
    <text evidence="2">The sequence shown here is derived from an EMBL/GenBank/DDBJ whole genome shotgun (WGS) entry which is preliminary data.</text>
</comment>
<organism evidence="2 3">
    <name type="scientific">Rubroshorea leprosula</name>
    <dbReference type="NCBI Taxonomy" id="152421"/>
    <lineage>
        <taxon>Eukaryota</taxon>
        <taxon>Viridiplantae</taxon>
        <taxon>Streptophyta</taxon>
        <taxon>Embryophyta</taxon>
        <taxon>Tracheophyta</taxon>
        <taxon>Spermatophyta</taxon>
        <taxon>Magnoliopsida</taxon>
        <taxon>eudicotyledons</taxon>
        <taxon>Gunneridae</taxon>
        <taxon>Pentapetalae</taxon>
        <taxon>rosids</taxon>
        <taxon>malvids</taxon>
        <taxon>Malvales</taxon>
        <taxon>Dipterocarpaceae</taxon>
        <taxon>Rubroshorea</taxon>
    </lineage>
</organism>
<dbReference type="AlphaFoldDB" id="A0AAV5IHD9"/>
<evidence type="ECO:0000313" key="2">
    <source>
        <dbReference type="EMBL" id="GKU97774.1"/>
    </source>
</evidence>